<keyword evidence="5" id="KW-0349">Heme</keyword>
<evidence type="ECO:0000313" key="16">
    <source>
        <dbReference type="Proteomes" id="UP000199308"/>
    </source>
</evidence>
<keyword evidence="4" id="KW-1003">Cell membrane</keyword>
<dbReference type="InterPro" id="IPR016174">
    <property type="entry name" value="Di-haem_cyt_TM"/>
</dbReference>
<keyword evidence="6 13" id="KW-0812">Transmembrane</keyword>
<evidence type="ECO:0000256" key="12">
    <source>
        <dbReference type="ARBA" id="ARBA00037975"/>
    </source>
</evidence>
<dbReference type="Pfam" id="PF01292">
    <property type="entry name" value="Ni_hydr_CYTB"/>
    <property type="match status" value="1"/>
</dbReference>
<evidence type="ECO:0000259" key="14">
    <source>
        <dbReference type="Pfam" id="PF01292"/>
    </source>
</evidence>
<dbReference type="OrthoDB" id="9793784at2"/>
<dbReference type="GO" id="GO:0046872">
    <property type="term" value="F:metal ion binding"/>
    <property type="evidence" value="ECO:0007669"/>
    <property type="project" value="UniProtKB-KW"/>
</dbReference>
<dbReference type="GO" id="GO:0009055">
    <property type="term" value="F:electron transfer activity"/>
    <property type="evidence" value="ECO:0007669"/>
    <property type="project" value="InterPro"/>
</dbReference>
<comment type="subcellular location">
    <subcellularLocation>
        <location evidence="2">Cell membrane</location>
        <topology evidence="2">Multi-pass membrane protein</topology>
    </subcellularLocation>
</comment>
<keyword evidence="8" id="KW-0249">Electron transport</keyword>
<keyword evidence="10" id="KW-0408">Iron</keyword>
<evidence type="ECO:0000256" key="1">
    <source>
        <dbReference type="ARBA" id="ARBA00001970"/>
    </source>
</evidence>
<comment type="similarity">
    <text evidence="12">Belongs to the cytochrome b561 family.</text>
</comment>
<comment type="cofactor">
    <cofactor evidence="1">
        <name>heme b</name>
        <dbReference type="ChEBI" id="CHEBI:60344"/>
    </cofactor>
</comment>
<evidence type="ECO:0000256" key="9">
    <source>
        <dbReference type="ARBA" id="ARBA00022989"/>
    </source>
</evidence>
<dbReference type="EMBL" id="FOHK01000003">
    <property type="protein sequence ID" value="SES92773.1"/>
    <property type="molecule type" value="Genomic_DNA"/>
</dbReference>
<evidence type="ECO:0000256" key="6">
    <source>
        <dbReference type="ARBA" id="ARBA00022692"/>
    </source>
</evidence>
<dbReference type="AlphaFoldDB" id="A0A1I0AG25"/>
<organism evidence="15 16">
    <name type="scientific">Thalassotalea agarivorans</name>
    <name type="common">Thalassomonas agarivorans</name>
    <dbReference type="NCBI Taxonomy" id="349064"/>
    <lineage>
        <taxon>Bacteria</taxon>
        <taxon>Pseudomonadati</taxon>
        <taxon>Pseudomonadota</taxon>
        <taxon>Gammaproteobacteria</taxon>
        <taxon>Alteromonadales</taxon>
        <taxon>Colwelliaceae</taxon>
        <taxon>Thalassotalea</taxon>
    </lineage>
</organism>
<keyword evidence="16" id="KW-1185">Reference proteome</keyword>
<dbReference type="SUPFAM" id="SSF81342">
    <property type="entry name" value="Transmembrane di-heme cytochromes"/>
    <property type="match status" value="1"/>
</dbReference>
<evidence type="ECO:0000256" key="5">
    <source>
        <dbReference type="ARBA" id="ARBA00022617"/>
    </source>
</evidence>
<dbReference type="GO" id="GO:0020037">
    <property type="term" value="F:heme binding"/>
    <property type="evidence" value="ECO:0007669"/>
    <property type="project" value="TreeGrafter"/>
</dbReference>
<accession>A0A1I0AG25</accession>
<sequence length="180" mass="20224">MLKNSNNGYGLISMLLHWLSAFTVIALFALGLWMIELDYYSSWYKTAPHWHKSIGILLCAATVIRVIFKWLQVTPKALGSKIENRAAHLAHFTLYALLIGLFVSGYLISTADGRAIEVFNWFSIPASGKLFDNQEVIAGDIHKYIAYGLIGLATLHALAALKHHFINKDNTLTRMITFNK</sequence>
<dbReference type="RefSeq" id="WP_093327702.1">
    <property type="nucleotide sequence ID" value="NZ_AP027363.1"/>
</dbReference>
<evidence type="ECO:0000256" key="13">
    <source>
        <dbReference type="SAM" id="Phobius"/>
    </source>
</evidence>
<name>A0A1I0AG25_THASX</name>
<dbReference type="Proteomes" id="UP000199308">
    <property type="component" value="Unassembled WGS sequence"/>
</dbReference>
<keyword evidence="11 13" id="KW-0472">Membrane</keyword>
<dbReference type="PANTHER" id="PTHR30529:SF1">
    <property type="entry name" value="CYTOCHROME B561 HOMOLOG 2"/>
    <property type="match status" value="1"/>
</dbReference>
<dbReference type="InterPro" id="IPR052168">
    <property type="entry name" value="Cytochrome_b561_oxidase"/>
</dbReference>
<gene>
    <name evidence="15" type="ORF">SAMN05660429_00683</name>
</gene>
<dbReference type="GO" id="GO:0022904">
    <property type="term" value="P:respiratory electron transport chain"/>
    <property type="evidence" value="ECO:0007669"/>
    <property type="project" value="InterPro"/>
</dbReference>
<evidence type="ECO:0000313" key="15">
    <source>
        <dbReference type="EMBL" id="SES92773.1"/>
    </source>
</evidence>
<feature type="transmembrane region" description="Helical" evidence="13">
    <location>
        <begin position="50"/>
        <end position="68"/>
    </location>
</feature>
<dbReference type="PANTHER" id="PTHR30529">
    <property type="entry name" value="CYTOCHROME B561"/>
    <property type="match status" value="1"/>
</dbReference>
<dbReference type="STRING" id="349064.SAMN05660429_00683"/>
<feature type="transmembrane region" description="Helical" evidence="13">
    <location>
        <begin position="12"/>
        <end position="35"/>
    </location>
</feature>
<evidence type="ECO:0000256" key="11">
    <source>
        <dbReference type="ARBA" id="ARBA00023136"/>
    </source>
</evidence>
<reference evidence="15 16" key="1">
    <citation type="submission" date="2016-10" db="EMBL/GenBank/DDBJ databases">
        <authorList>
            <person name="de Groot N.N."/>
        </authorList>
    </citation>
    <scope>NUCLEOTIDE SEQUENCE [LARGE SCALE GENOMIC DNA]</scope>
    <source>
        <strain evidence="15 16">DSM 19706</strain>
    </source>
</reference>
<evidence type="ECO:0000256" key="10">
    <source>
        <dbReference type="ARBA" id="ARBA00023004"/>
    </source>
</evidence>
<evidence type="ECO:0000256" key="7">
    <source>
        <dbReference type="ARBA" id="ARBA00022723"/>
    </source>
</evidence>
<evidence type="ECO:0000256" key="4">
    <source>
        <dbReference type="ARBA" id="ARBA00022475"/>
    </source>
</evidence>
<feature type="transmembrane region" description="Helical" evidence="13">
    <location>
        <begin position="144"/>
        <end position="161"/>
    </location>
</feature>
<protein>
    <submittedName>
        <fullName evidence="15">Cytochrome b561</fullName>
    </submittedName>
</protein>
<feature type="domain" description="Cytochrome b561 bacterial/Ni-hydrogenase" evidence="14">
    <location>
        <begin position="9"/>
        <end position="177"/>
    </location>
</feature>
<evidence type="ECO:0000256" key="2">
    <source>
        <dbReference type="ARBA" id="ARBA00004651"/>
    </source>
</evidence>
<keyword evidence="7" id="KW-0479">Metal-binding</keyword>
<evidence type="ECO:0000256" key="8">
    <source>
        <dbReference type="ARBA" id="ARBA00022982"/>
    </source>
</evidence>
<keyword evidence="3" id="KW-0813">Transport</keyword>
<keyword evidence="9 13" id="KW-1133">Transmembrane helix</keyword>
<dbReference type="GO" id="GO:0005886">
    <property type="term" value="C:plasma membrane"/>
    <property type="evidence" value="ECO:0007669"/>
    <property type="project" value="UniProtKB-SubCell"/>
</dbReference>
<feature type="transmembrane region" description="Helical" evidence="13">
    <location>
        <begin position="89"/>
        <end position="108"/>
    </location>
</feature>
<evidence type="ECO:0000256" key="3">
    <source>
        <dbReference type="ARBA" id="ARBA00022448"/>
    </source>
</evidence>
<dbReference type="InterPro" id="IPR011577">
    <property type="entry name" value="Cyt_b561_bac/Ni-Hgenase"/>
</dbReference>
<proteinExistence type="inferred from homology"/>